<evidence type="ECO:0000259" key="1">
    <source>
        <dbReference type="Pfam" id="PF06668"/>
    </source>
</evidence>
<evidence type="ECO:0000313" key="3">
    <source>
        <dbReference type="Proteomes" id="UP001152320"/>
    </source>
</evidence>
<comment type="caution">
    <text evidence="2">The sequence shown here is derived from an EMBL/GenBank/DDBJ whole genome shotgun (WGS) entry which is preliminary data.</text>
</comment>
<evidence type="ECO:0000313" key="2">
    <source>
        <dbReference type="EMBL" id="KAJ8046221.1"/>
    </source>
</evidence>
<dbReference type="EMBL" id="JAIZAY010000002">
    <property type="protein sequence ID" value="KAJ8046221.1"/>
    <property type="molecule type" value="Genomic_DNA"/>
</dbReference>
<dbReference type="PANTHER" id="PTHR10338">
    <property type="entry name" value="INTER-ALPHA-TRYPSIN INHIBITOR HEAVY CHAIN FAMILY MEMBER"/>
    <property type="match status" value="1"/>
</dbReference>
<organism evidence="2 3">
    <name type="scientific">Holothuria leucospilota</name>
    <name type="common">Black long sea cucumber</name>
    <name type="synonym">Mertensiothuria leucospilota</name>
    <dbReference type="NCBI Taxonomy" id="206669"/>
    <lineage>
        <taxon>Eukaryota</taxon>
        <taxon>Metazoa</taxon>
        <taxon>Echinodermata</taxon>
        <taxon>Eleutherozoa</taxon>
        <taxon>Echinozoa</taxon>
        <taxon>Holothuroidea</taxon>
        <taxon>Aspidochirotacea</taxon>
        <taxon>Aspidochirotida</taxon>
        <taxon>Holothuriidae</taxon>
        <taxon>Holothuria</taxon>
    </lineage>
</organism>
<proteinExistence type="predicted"/>
<name>A0A9Q1CJR5_HOLLE</name>
<reference evidence="2" key="1">
    <citation type="submission" date="2021-10" db="EMBL/GenBank/DDBJ databases">
        <title>Tropical sea cucumber genome reveals ecological adaptation and Cuvierian tubules defense mechanism.</title>
        <authorList>
            <person name="Chen T."/>
        </authorList>
    </citation>
    <scope>NUCLEOTIDE SEQUENCE</scope>
    <source>
        <strain evidence="2">Nanhai2018</strain>
        <tissue evidence="2">Muscle</tissue>
    </source>
</reference>
<dbReference type="GO" id="GO:0004867">
    <property type="term" value="F:serine-type endopeptidase inhibitor activity"/>
    <property type="evidence" value="ECO:0007669"/>
    <property type="project" value="InterPro"/>
</dbReference>
<dbReference type="OrthoDB" id="299997at2759"/>
<dbReference type="Pfam" id="PF06668">
    <property type="entry name" value="ITI_HC_C"/>
    <property type="match status" value="1"/>
</dbReference>
<dbReference type="Proteomes" id="UP001152320">
    <property type="component" value="Chromosome 2"/>
</dbReference>
<dbReference type="GO" id="GO:0030212">
    <property type="term" value="P:hyaluronan metabolic process"/>
    <property type="evidence" value="ECO:0007669"/>
    <property type="project" value="InterPro"/>
</dbReference>
<dbReference type="InterPro" id="IPR050934">
    <property type="entry name" value="ITIH"/>
</dbReference>
<keyword evidence="3" id="KW-1185">Reference proteome</keyword>
<dbReference type="PANTHER" id="PTHR10338:SF108">
    <property type="entry name" value="INTER-ALPHA-TRYPSIN INHIBITOR HEAVY CHAIN H4-LIKE PROTEIN"/>
    <property type="match status" value="1"/>
</dbReference>
<accession>A0A9Q1CJR5</accession>
<dbReference type="AlphaFoldDB" id="A0A9Q1CJR5"/>
<protein>
    <submittedName>
        <fullName evidence="2">Inter-alpha-trypsin inhibitor heavy chain H3</fullName>
    </submittedName>
</protein>
<sequence>MFNVQTSYLDDVVDQDSLTKHSYLTYYDGQDLIVAGRLQEGTNSLTITSRVTGTVAGGDFDVETSAPVEQTFDREIENYAERGWKFLTLTNQIEVRNLQTTSPIQDGPDVLELAETFEFVLDESRFPPQVIRGRGDTAAGDPHIVIQDPRSDLRICFDIHGPQGTVVSLVEDPALELAVNGEMVEKGNITNSNRKKPPPTFFGRIGILLGNDWISVSREHVMVNSDLPFNWFRNTVVEVASCKLRIVSIKVIKISCPNGVIMKILRHRVSHGDYDHFDFFLGKGQVFSSSVDGIIGQFQRRQMSLVKSSIRKTRYGKEKGVLLLDEKEIKVTKITRRRIGSCWASYAKMGLPMLERGYEDYILPRLTSKRV</sequence>
<dbReference type="InterPro" id="IPR010600">
    <property type="entry name" value="ITI_HC_C"/>
</dbReference>
<feature type="domain" description="Inter-alpha-trypsin inhibitor heavy chain C-terminal" evidence="1">
    <location>
        <begin position="177"/>
        <end position="339"/>
    </location>
</feature>
<gene>
    <name evidence="2" type="ORF">HOLleu_04833</name>
</gene>